<feature type="coiled-coil region" evidence="6">
    <location>
        <begin position="138"/>
        <end position="165"/>
    </location>
</feature>
<evidence type="ECO:0000259" key="8">
    <source>
        <dbReference type="SMART" id="SM00485"/>
    </source>
</evidence>
<evidence type="ECO:0000313" key="9">
    <source>
        <dbReference type="EMBL" id="AYV84436.1"/>
    </source>
</evidence>
<dbReference type="EMBL" id="MK072407">
    <property type="protein sequence ID" value="AYV84436.1"/>
    <property type="molecule type" value="Genomic_DNA"/>
</dbReference>
<dbReference type="InterPro" id="IPR029060">
    <property type="entry name" value="PIN-like_dom_sf"/>
</dbReference>
<keyword evidence="6" id="KW-0175">Coiled coil</keyword>
<keyword evidence="2" id="KW-0479">Metal-binding</keyword>
<feature type="domain" description="XPG-I" evidence="7">
    <location>
        <begin position="175"/>
        <end position="241"/>
    </location>
</feature>
<dbReference type="InterPro" id="IPR006084">
    <property type="entry name" value="XPG/Rad2"/>
</dbReference>
<dbReference type="SUPFAM" id="SSF88723">
    <property type="entry name" value="PIN domain-like"/>
    <property type="match status" value="1"/>
</dbReference>
<dbReference type="Gene3D" id="3.40.50.1010">
    <property type="entry name" value="5'-nuclease"/>
    <property type="match status" value="1"/>
</dbReference>
<dbReference type="SMART" id="SM00485">
    <property type="entry name" value="XPGN"/>
    <property type="match status" value="1"/>
</dbReference>
<gene>
    <name evidence="9" type="ORF">Hyperionvirus25_22</name>
</gene>
<dbReference type="SUPFAM" id="SSF47807">
    <property type="entry name" value="5' to 3' exonuclease, C-terminal subdomain"/>
    <property type="match status" value="1"/>
</dbReference>
<evidence type="ECO:0000256" key="1">
    <source>
        <dbReference type="ARBA" id="ARBA00022722"/>
    </source>
</evidence>
<dbReference type="GO" id="GO:0017108">
    <property type="term" value="F:5'-flap endonuclease activity"/>
    <property type="evidence" value="ECO:0007669"/>
    <property type="project" value="TreeGrafter"/>
</dbReference>
<dbReference type="InterPro" id="IPR006086">
    <property type="entry name" value="XPG-I_dom"/>
</dbReference>
<dbReference type="PANTHER" id="PTHR11081:SF9">
    <property type="entry name" value="FLAP ENDONUCLEASE 1"/>
    <property type="match status" value="1"/>
</dbReference>
<sequence>MGVRKLFKFLRENNLVKEYQNLTKYVNTQRRAGGAKPVIICIDFWLYAHKFTYSYGNMVIGFWNQIIKLMSHKIIPLYVYDGNPPLEKDAVIQHRLKKRTNLELKLTNICNEILEDYQSDDIEVGESAAAAVAAVNNEHVREERMEELEKQKNKLKKSIIHIKKVDIDNVKKFFDLLSIPYLSATGEADALCAKLFKDGYITACLSDDMDMLALGCGRTIKFQDGKVLEFDLNYILDQLELSHSQFVEMCLLFGCDYIRPTFKIENNESYKLIRLYGTIENILDKSSHDVFNRDNVRCTAFIAGYENAKNLLMTSVLNEHIPEDFNPSILKEIDTFMVLKYLKTYGQGTYVTENMERILDSIEYVNFHISKNSFS</sequence>
<accession>A0A3G5AB28</accession>
<evidence type="ECO:0000256" key="6">
    <source>
        <dbReference type="SAM" id="Coils"/>
    </source>
</evidence>
<dbReference type="Pfam" id="PF00867">
    <property type="entry name" value="XPG_I"/>
    <property type="match status" value="1"/>
</dbReference>
<dbReference type="SMART" id="SM00484">
    <property type="entry name" value="XPGI"/>
    <property type="match status" value="1"/>
</dbReference>
<evidence type="ECO:0000256" key="2">
    <source>
        <dbReference type="ARBA" id="ARBA00022723"/>
    </source>
</evidence>
<dbReference type="PANTHER" id="PTHR11081">
    <property type="entry name" value="FLAP ENDONUCLEASE FAMILY MEMBER"/>
    <property type="match status" value="1"/>
</dbReference>
<keyword evidence="1" id="KW-0540">Nuclease</keyword>
<keyword evidence="3 9" id="KW-0255">Endonuclease</keyword>
<dbReference type="InterPro" id="IPR006085">
    <property type="entry name" value="XPG_DNA_repair_N"/>
</dbReference>
<keyword evidence="4" id="KW-0378">Hydrolase</keyword>
<protein>
    <submittedName>
        <fullName evidence="9">Putative flap endonuclease 1-like</fullName>
    </submittedName>
</protein>
<dbReference type="Gene3D" id="1.10.150.20">
    <property type="entry name" value="5' to 3' exonuclease, C-terminal subdomain"/>
    <property type="match status" value="1"/>
</dbReference>
<evidence type="ECO:0000256" key="3">
    <source>
        <dbReference type="ARBA" id="ARBA00022759"/>
    </source>
</evidence>
<organism evidence="9">
    <name type="scientific">Hyperionvirus sp</name>
    <dbReference type="NCBI Taxonomy" id="2487770"/>
    <lineage>
        <taxon>Viruses</taxon>
        <taxon>Varidnaviria</taxon>
        <taxon>Bamfordvirae</taxon>
        <taxon>Nucleocytoviricota</taxon>
        <taxon>Megaviricetes</taxon>
        <taxon>Imitervirales</taxon>
        <taxon>Mimiviridae</taxon>
        <taxon>Klosneuvirinae</taxon>
    </lineage>
</organism>
<dbReference type="GO" id="GO:0046872">
    <property type="term" value="F:metal ion binding"/>
    <property type="evidence" value="ECO:0007669"/>
    <property type="project" value="UniProtKB-KW"/>
</dbReference>
<feature type="domain" description="XPG N-terminal" evidence="8">
    <location>
        <begin position="1"/>
        <end position="102"/>
    </location>
</feature>
<dbReference type="InterPro" id="IPR036279">
    <property type="entry name" value="5-3_exonuclease_C_sf"/>
</dbReference>
<evidence type="ECO:0000256" key="4">
    <source>
        <dbReference type="ARBA" id="ARBA00022801"/>
    </source>
</evidence>
<proteinExistence type="predicted"/>
<evidence type="ECO:0000259" key="7">
    <source>
        <dbReference type="SMART" id="SM00484"/>
    </source>
</evidence>
<reference evidence="9" key="1">
    <citation type="submission" date="2018-10" db="EMBL/GenBank/DDBJ databases">
        <title>Hidden diversity of soil giant viruses.</title>
        <authorList>
            <person name="Schulz F."/>
            <person name="Alteio L."/>
            <person name="Goudeau D."/>
            <person name="Ryan E.M."/>
            <person name="Malmstrom R.R."/>
            <person name="Blanchard J."/>
            <person name="Woyke T."/>
        </authorList>
    </citation>
    <scope>NUCLEOTIDE SEQUENCE</scope>
    <source>
        <strain evidence="9">HYV1</strain>
    </source>
</reference>
<evidence type="ECO:0000256" key="5">
    <source>
        <dbReference type="ARBA" id="ARBA00022842"/>
    </source>
</evidence>
<name>A0A3G5AB28_9VIRU</name>
<dbReference type="Pfam" id="PF00752">
    <property type="entry name" value="XPG_N"/>
    <property type="match status" value="1"/>
</dbReference>
<dbReference type="PRINTS" id="PR00853">
    <property type="entry name" value="XPGRADSUPER"/>
</dbReference>
<keyword evidence="5" id="KW-0460">Magnesium</keyword>